<keyword evidence="4 6" id="KW-0501">Molybdenum cofactor biosynthesis</keyword>
<comment type="caution">
    <text evidence="9">The sequence shown here is derived from an EMBL/GenBank/DDBJ whole genome shotgun (WGS) entry which is preliminary data.</text>
</comment>
<feature type="region of interest" description="Disordered" evidence="7">
    <location>
        <begin position="147"/>
        <end position="170"/>
    </location>
</feature>
<gene>
    <name evidence="6 9" type="primary">moaC</name>
    <name evidence="9" type="ORF">HKN21_04470</name>
</gene>
<dbReference type="InterPro" id="IPR047594">
    <property type="entry name" value="MoaC_bact/euk"/>
</dbReference>
<dbReference type="NCBIfam" id="TIGR00581">
    <property type="entry name" value="moaC"/>
    <property type="match status" value="1"/>
</dbReference>
<comment type="function">
    <text evidence="6">Catalyzes the conversion of (8S)-3',8-cyclo-7,8-dihydroguanosine 5'-triphosphate to cyclic pyranopterin monophosphate (cPMP).</text>
</comment>
<feature type="compositionally biased region" description="Basic and acidic residues" evidence="7">
    <location>
        <begin position="147"/>
        <end position="158"/>
    </location>
</feature>
<dbReference type="PANTHER" id="PTHR22960:SF29">
    <property type="entry name" value="CYCLIC PYRANOPTERIN MONOPHOSPHATE SYNTHASE"/>
    <property type="match status" value="1"/>
</dbReference>
<dbReference type="GO" id="GO:0006777">
    <property type="term" value="P:Mo-molybdopterin cofactor biosynthetic process"/>
    <property type="evidence" value="ECO:0007669"/>
    <property type="project" value="UniProtKB-UniRule"/>
</dbReference>
<feature type="binding site" evidence="6">
    <location>
        <begin position="111"/>
        <end position="112"/>
    </location>
    <ligand>
        <name>substrate</name>
    </ligand>
</feature>
<evidence type="ECO:0000256" key="6">
    <source>
        <dbReference type="HAMAP-Rule" id="MF_01224"/>
    </source>
</evidence>
<dbReference type="SUPFAM" id="SSF55040">
    <property type="entry name" value="Molybdenum cofactor biosynthesis protein C, MoaC"/>
    <property type="match status" value="1"/>
</dbReference>
<evidence type="ECO:0000259" key="8">
    <source>
        <dbReference type="Pfam" id="PF01967"/>
    </source>
</evidence>
<feature type="binding site" evidence="6">
    <location>
        <begin position="75"/>
        <end position="77"/>
    </location>
    <ligand>
        <name>substrate</name>
    </ligand>
</feature>
<evidence type="ECO:0000256" key="7">
    <source>
        <dbReference type="SAM" id="MobiDB-lite"/>
    </source>
</evidence>
<dbReference type="InterPro" id="IPR050105">
    <property type="entry name" value="MoCo_biosynth_MoaA/MoaC"/>
</dbReference>
<dbReference type="GO" id="GO:0061799">
    <property type="term" value="F:cyclic pyranopterin monophosphate synthase activity"/>
    <property type="evidence" value="ECO:0007669"/>
    <property type="project" value="UniProtKB-UniRule"/>
</dbReference>
<dbReference type="InterPro" id="IPR036522">
    <property type="entry name" value="MoaC_sf"/>
</dbReference>
<dbReference type="Pfam" id="PF01967">
    <property type="entry name" value="MoaC"/>
    <property type="match status" value="1"/>
</dbReference>
<name>A0A7Y2H1T3_UNCEI</name>
<dbReference type="InterPro" id="IPR023045">
    <property type="entry name" value="MoaC"/>
</dbReference>
<evidence type="ECO:0000313" key="9">
    <source>
        <dbReference type="EMBL" id="NNF05992.1"/>
    </source>
</evidence>
<dbReference type="CDD" id="cd01420">
    <property type="entry name" value="MoaC_PE"/>
    <property type="match status" value="1"/>
</dbReference>
<dbReference type="UniPathway" id="UPA00344"/>
<reference evidence="9 10" key="1">
    <citation type="submission" date="2020-03" db="EMBL/GenBank/DDBJ databases">
        <title>Metabolic flexibility allows generalist bacteria to become dominant in a frequently disturbed ecosystem.</title>
        <authorList>
            <person name="Chen Y.-J."/>
            <person name="Leung P.M."/>
            <person name="Bay S.K."/>
            <person name="Hugenholtz P."/>
            <person name="Kessler A.J."/>
            <person name="Shelley G."/>
            <person name="Waite D.W."/>
            <person name="Cook P.L."/>
            <person name="Greening C."/>
        </authorList>
    </citation>
    <scope>NUCLEOTIDE SEQUENCE [LARGE SCALE GENOMIC DNA]</scope>
    <source>
        <strain evidence="9">SS_bin_28</strain>
    </source>
</reference>
<comment type="catalytic activity">
    <reaction evidence="1 6">
        <text>(8S)-3',8-cyclo-7,8-dihydroguanosine 5'-triphosphate = cyclic pyranopterin phosphate + diphosphate</text>
        <dbReference type="Rhea" id="RHEA:49580"/>
        <dbReference type="ChEBI" id="CHEBI:33019"/>
        <dbReference type="ChEBI" id="CHEBI:59648"/>
        <dbReference type="ChEBI" id="CHEBI:131766"/>
        <dbReference type="EC" id="4.6.1.17"/>
    </reaction>
</comment>
<sequence length="170" mass="17651">MAPFNHLDAEGKARMVDVGAKTPSHRVAVASGWVALAPETVKAIQTGTVPKGDVLTVAKIAGIQGAKQTSNLIPLCHPLALDQIDVGFDVRPGGVRIEATAKTHAKTGVEMEALTAVCTAGLALIDMVKSADRKAFLHHVQLDLKEGGKSGTWKRDPGDDSSPSAKAEGA</sequence>
<dbReference type="PANTHER" id="PTHR22960">
    <property type="entry name" value="MOLYBDOPTERIN COFACTOR SYNTHESIS PROTEIN A"/>
    <property type="match status" value="1"/>
</dbReference>
<dbReference type="HAMAP" id="MF_01224_B">
    <property type="entry name" value="MoaC_B"/>
    <property type="match status" value="1"/>
</dbReference>
<keyword evidence="5 6" id="KW-0456">Lyase</keyword>
<feature type="active site" evidence="6">
    <location>
        <position position="126"/>
    </location>
</feature>
<dbReference type="NCBIfam" id="NF006870">
    <property type="entry name" value="PRK09364.1"/>
    <property type="match status" value="1"/>
</dbReference>
<evidence type="ECO:0000256" key="4">
    <source>
        <dbReference type="ARBA" id="ARBA00023150"/>
    </source>
</evidence>
<comment type="subunit">
    <text evidence="6">Homohexamer; trimer of dimers.</text>
</comment>
<proteinExistence type="inferred from homology"/>
<evidence type="ECO:0000256" key="3">
    <source>
        <dbReference type="ARBA" id="ARBA00012575"/>
    </source>
</evidence>
<dbReference type="Proteomes" id="UP000547674">
    <property type="component" value="Unassembled WGS sequence"/>
</dbReference>
<evidence type="ECO:0000256" key="2">
    <source>
        <dbReference type="ARBA" id="ARBA00005046"/>
    </source>
</evidence>
<evidence type="ECO:0000256" key="5">
    <source>
        <dbReference type="ARBA" id="ARBA00023239"/>
    </source>
</evidence>
<dbReference type="InterPro" id="IPR002820">
    <property type="entry name" value="Mopterin_CF_biosynth-C_dom"/>
</dbReference>
<accession>A0A7Y2H1T3</accession>
<feature type="domain" description="Molybdopterin cofactor biosynthesis C (MoaC)" evidence="8">
    <location>
        <begin position="15"/>
        <end position="148"/>
    </location>
</feature>
<comment type="pathway">
    <text evidence="2 6">Cofactor biosynthesis; molybdopterin biosynthesis.</text>
</comment>
<protein>
    <recommendedName>
        <fullName evidence="3 6">Cyclic pyranopterin monophosphate synthase</fullName>
        <ecNumber evidence="3 6">4.6.1.17</ecNumber>
    </recommendedName>
    <alternativeName>
        <fullName evidence="6">Molybdenum cofactor biosynthesis protein C</fullName>
    </alternativeName>
</protein>
<organism evidence="9 10">
    <name type="scientific">Eiseniibacteriota bacterium</name>
    <dbReference type="NCBI Taxonomy" id="2212470"/>
    <lineage>
        <taxon>Bacteria</taxon>
        <taxon>Candidatus Eiseniibacteriota</taxon>
    </lineage>
</organism>
<dbReference type="EC" id="4.6.1.17" evidence="3 6"/>
<evidence type="ECO:0000256" key="1">
    <source>
        <dbReference type="ARBA" id="ARBA00001637"/>
    </source>
</evidence>
<dbReference type="AlphaFoldDB" id="A0A7Y2H1T3"/>
<dbReference type="Gene3D" id="3.30.70.640">
    <property type="entry name" value="Molybdopterin cofactor biosynthesis C (MoaC) domain"/>
    <property type="match status" value="1"/>
</dbReference>
<evidence type="ECO:0000313" key="10">
    <source>
        <dbReference type="Proteomes" id="UP000547674"/>
    </source>
</evidence>
<comment type="similarity">
    <text evidence="6">Belongs to the MoaC family.</text>
</comment>
<dbReference type="EMBL" id="JABDJR010000166">
    <property type="protein sequence ID" value="NNF05992.1"/>
    <property type="molecule type" value="Genomic_DNA"/>
</dbReference>